<accession>A0ABV3YZX1</accession>
<feature type="region of interest" description="Disordered" evidence="1">
    <location>
        <begin position="240"/>
        <end position="279"/>
    </location>
</feature>
<dbReference type="SUPFAM" id="SSF54427">
    <property type="entry name" value="NTF2-like"/>
    <property type="match status" value="1"/>
</dbReference>
<dbReference type="RefSeq" id="WP_369311785.1">
    <property type="nucleotide sequence ID" value="NZ_JBEHZE010000001.1"/>
</dbReference>
<evidence type="ECO:0000256" key="1">
    <source>
        <dbReference type="SAM" id="MobiDB-lite"/>
    </source>
</evidence>
<feature type="compositionally biased region" description="Low complexity" evidence="1">
    <location>
        <begin position="248"/>
        <end position="265"/>
    </location>
</feature>
<dbReference type="Proteomes" id="UP001560685">
    <property type="component" value="Unassembled WGS sequence"/>
</dbReference>
<keyword evidence="2" id="KW-0732">Signal</keyword>
<proteinExistence type="predicted"/>
<feature type="signal peptide" evidence="2">
    <location>
        <begin position="1"/>
        <end position="22"/>
    </location>
</feature>
<sequence length="404" mass="42699">MKQAISGIAISCVLMTAGPAQAATDKTSCARGGDARVIEVITPGNVGQSCDVRYTRGGGANVSVPYHANNSDSFCIEKATAIVNRLRGAGFTCTTSKPALRTDVSTDAASDYVVEAQRETNAETEPEAGVDSEQPLLVAATTPEPEIVAPETTYFQEGEIDETLMAEETVVASADDALEDRMSQILAQPSLGEASGGPAQLIAQRAETDSVRHASVGVGRISGVAPDAPTPAQAVTQASMAQDQTVQPTEPIRTPETEPAPVATPKVEEKKTASGSAKSLRTPRDVILATINAQAAAWNEGDLDAFMESYWKSDDLKFVSGTSITRGWSSTMKRYRDTYGGGASLGQLNFEKLDIKMITDDVAVTTGRFNLVRDAGPSSGTFTIVLRRDNGAWRIVHDHTAADE</sequence>
<dbReference type="InterPro" id="IPR032710">
    <property type="entry name" value="NTF2-like_dom_sf"/>
</dbReference>
<evidence type="ECO:0000256" key="2">
    <source>
        <dbReference type="SAM" id="SignalP"/>
    </source>
</evidence>
<name>A0ABV3YZX1_9PROT</name>
<gene>
    <name evidence="4" type="ORF">ABFZ84_00775</name>
</gene>
<feature type="chain" id="PRO_5045886630" evidence="2">
    <location>
        <begin position="23"/>
        <end position="404"/>
    </location>
</feature>
<comment type="caution">
    <text evidence="4">The sequence shown here is derived from an EMBL/GenBank/DDBJ whole genome shotgun (WGS) entry which is preliminary data.</text>
</comment>
<organism evidence="4 5">
    <name type="scientific">Hyphococcus lacteus</name>
    <dbReference type="NCBI Taxonomy" id="3143536"/>
    <lineage>
        <taxon>Bacteria</taxon>
        <taxon>Pseudomonadati</taxon>
        <taxon>Pseudomonadota</taxon>
        <taxon>Alphaproteobacteria</taxon>
        <taxon>Parvularculales</taxon>
        <taxon>Parvularculaceae</taxon>
        <taxon>Hyphococcus</taxon>
    </lineage>
</organism>
<feature type="domain" description="SnoaL-like" evidence="3">
    <location>
        <begin position="287"/>
        <end position="399"/>
    </location>
</feature>
<protein>
    <submittedName>
        <fullName evidence="4">Nuclear transport factor 2 family protein</fullName>
    </submittedName>
</protein>
<reference evidence="4 5" key="1">
    <citation type="submission" date="2024-05" db="EMBL/GenBank/DDBJ databases">
        <title>Three bacterial strains, DH-69, EH-24, and ECK-19 isolated from coastal sediments.</title>
        <authorList>
            <person name="Ye Y.-Q."/>
            <person name="Du Z.-J."/>
        </authorList>
    </citation>
    <scope>NUCLEOTIDE SEQUENCE [LARGE SCALE GENOMIC DNA]</scope>
    <source>
        <strain evidence="4 5">ECK-19</strain>
    </source>
</reference>
<dbReference type="InterPro" id="IPR037401">
    <property type="entry name" value="SnoaL-like"/>
</dbReference>
<evidence type="ECO:0000259" key="3">
    <source>
        <dbReference type="Pfam" id="PF13474"/>
    </source>
</evidence>
<dbReference type="Gene3D" id="3.10.450.50">
    <property type="match status" value="1"/>
</dbReference>
<dbReference type="EMBL" id="JBEHZE010000001">
    <property type="protein sequence ID" value="MEX6632070.1"/>
    <property type="molecule type" value="Genomic_DNA"/>
</dbReference>
<evidence type="ECO:0000313" key="5">
    <source>
        <dbReference type="Proteomes" id="UP001560685"/>
    </source>
</evidence>
<keyword evidence="5" id="KW-1185">Reference proteome</keyword>
<dbReference type="Pfam" id="PF13474">
    <property type="entry name" value="SnoaL_3"/>
    <property type="match status" value="1"/>
</dbReference>
<evidence type="ECO:0000313" key="4">
    <source>
        <dbReference type="EMBL" id="MEX6632070.1"/>
    </source>
</evidence>